<feature type="compositionally biased region" description="Basic and acidic residues" evidence="1">
    <location>
        <begin position="1"/>
        <end position="10"/>
    </location>
</feature>
<dbReference type="Gramene" id="OMERI07G22450.6">
    <property type="protein sequence ID" value="OMERI07G22450.6"/>
    <property type="gene ID" value="OMERI07G22450"/>
</dbReference>
<proteinExistence type="predicted"/>
<dbReference type="PANTHER" id="PTHR32246">
    <property type="entry name" value="INGRESSION PROTEIN FIC1"/>
    <property type="match status" value="1"/>
</dbReference>
<reference evidence="4" key="2">
    <citation type="submission" date="2018-05" db="EMBL/GenBank/DDBJ databases">
        <title>OmerRS3 (Oryza meridionalis Reference Sequence Version 3).</title>
        <authorList>
            <person name="Zhang J."/>
            <person name="Kudrna D."/>
            <person name="Lee S."/>
            <person name="Talag J."/>
            <person name="Welchert J."/>
            <person name="Wing R.A."/>
        </authorList>
    </citation>
    <scope>NUCLEOTIDE SEQUENCE [LARGE SCALE GENOMIC DNA]</scope>
    <source>
        <strain evidence="4">cv. OR44</strain>
    </source>
</reference>
<dbReference type="Proteomes" id="UP000008021">
    <property type="component" value="Chromosome 7"/>
</dbReference>
<name>A0A0E0EFZ0_9ORYZ</name>
<feature type="region of interest" description="Disordered" evidence="1">
    <location>
        <begin position="294"/>
        <end position="396"/>
    </location>
</feature>
<keyword evidence="2" id="KW-0472">Membrane</keyword>
<dbReference type="AlphaFoldDB" id="A0A0E0EFZ0"/>
<evidence type="ECO:0000313" key="4">
    <source>
        <dbReference type="EnsemblPlants" id="OMERI07G22450.6"/>
    </source>
</evidence>
<keyword evidence="2" id="KW-0812">Transmembrane</keyword>
<accession>A0A0E0EFZ0</accession>
<feature type="compositionally biased region" description="Low complexity" evidence="1">
    <location>
        <begin position="356"/>
        <end position="365"/>
    </location>
</feature>
<dbReference type="CDD" id="cd04051">
    <property type="entry name" value="C2_SRC2_like"/>
    <property type="match status" value="1"/>
</dbReference>
<dbReference type="SUPFAM" id="SSF49562">
    <property type="entry name" value="C2 domain (Calcium/lipid-binding domain, CaLB)"/>
    <property type="match status" value="1"/>
</dbReference>
<sequence>MDPHVSDSSRIKAQGPNPSSSSSGLSLLAQISGRCSPSAMAASSVLQPAAAAAVLPRFLPSPRRSAAQVHTGLVFFLFAEVQVPLQKQLLQADPQLFPLLITINPANIYLILFQMLIPLSLAIGLALIWMMAVIILHIKSELAMAYRVLEVTLHSARDLKNVNFISRMEVYAVATISGDPLTRQCTPPDPYGGRHPAWNATLRFTVPPTAASAAGCLHVLLRAERSLGDRDIGEVIIPLADILSGPYDLGARPPQFASYQVRKLHRSETRGVLHLSYRLGPVVAPQTVFAYPAPPPPPPQLFDTAPPSPPYVPPPPDAYLRKPSPPSPPATKPPPPPPQPLAKPPPPMPSRDGGHVAALAPPAVAKADRHVATPSPAKADWQMVGTPTTTKGASKHGSLEFERGLNAGLVGGAIGGMLVGTEMVSDAAFYHAGYRAGLADRDGWAVY</sequence>
<dbReference type="eggNOG" id="ENOG502QUNY">
    <property type="taxonomic scope" value="Eukaryota"/>
</dbReference>
<dbReference type="Pfam" id="PF00168">
    <property type="entry name" value="C2"/>
    <property type="match status" value="1"/>
</dbReference>
<evidence type="ECO:0000256" key="2">
    <source>
        <dbReference type="SAM" id="Phobius"/>
    </source>
</evidence>
<evidence type="ECO:0000313" key="5">
    <source>
        <dbReference type="Proteomes" id="UP000008021"/>
    </source>
</evidence>
<dbReference type="SMART" id="SM00239">
    <property type="entry name" value="C2"/>
    <property type="match status" value="1"/>
</dbReference>
<feature type="region of interest" description="Disordered" evidence="1">
    <location>
        <begin position="1"/>
        <end position="25"/>
    </location>
</feature>
<evidence type="ECO:0000256" key="1">
    <source>
        <dbReference type="SAM" id="MobiDB-lite"/>
    </source>
</evidence>
<dbReference type="Gene3D" id="2.60.40.150">
    <property type="entry name" value="C2 domain"/>
    <property type="match status" value="1"/>
</dbReference>
<dbReference type="HOGENOM" id="CLU_049673_0_0_1"/>
<dbReference type="EnsemblPlants" id="OMERI07G22450.6">
    <property type="protein sequence ID" value="OMERI07G22450.6"/>
    <property type="gene ID" value="OMERI07G22450"/>
</dbReference>
<organism evidence="4">
    <name type="scientific">Oryza meridionalis</name>
    <dbReference type="NCBI Taxonomy" id="40149"/>
    <lineage>
        <taxon>Eukaryota</taxon>
        <taxon>Viridiplantae</taxon>
        <taxon>Streptophyta</taxon>
        <taxon>Embryophyta</taxon>
        <taxon>Tracheophyta</taxon>
        <taxon>Spermatophyta</taxon>
        <taxon>Magnoliopsida</taxon>
        <taxon>Liliopsida</taxon>
        <taxon>Poales</taxon>
        <taxon>Poaceae</taxon>
        <taxon>BOP clade</taxon>
        <taxon>Oryzoideae</taxon>
        <taxon>Oryzeae</taxon>
        <taxon>Oryzinae</taxon>
        <taxon>Oryza</taxon>
    </lineage>
</organism>
<feature type="domain" description="C2" evidence="3">
    <location>
        <begin position="130"/>
        <end position="254"/>
    </location>
</feature>
<dbReference type="InterPro" id="IPR035892">
    <property type="entry name" value="C2_domain_sf"/>
</dbReference>
<evidence type="ECO:0000259" key="3">
    <source>
        <dbReference type="PROSITE" id="PS50004"/>
    </source>
</evidence>
<keyword evidence="2" id="KW-1133">Transmembrane helix</keyword>
<dbReference type="PANTHER" id="PTHR32246:SF24">
    <property type="entry name" value="OS07G0670200 PROTEIN"/>
    <property type="match status" value="1"/>
</dbReference>
<dbReference type="InterPro" id="IPR044750">
    <property type="entry name" value="C2_SRC2/BAP"/>
</dbReference>
<keyword evidence="5" id="KW-1185">Reference proteome</keyword>
<dbReference type="PROSITE" id="PS50004">
    <property type="entry name" value="C2"/>
    <property type="match status" value="1"/>
</dbReference>
<feature type="transmembrane region" description="Helical" evidence="2">
    <location>
        <begin position="119"/>
        <end position="138"/>
    </location>
</feature>
<reference evidence="4" key="1">
    <citation type="submission" date="2015-04" db="UniProtKB">
        <authorList>
            <consortium name="EnsemblPlants"/>
        </authorList>
    </citation>
    <scope>IDENTIFICATION</scope>
</reference>
<feature type="compositionally biased region" description="Pro residues" evidence="1">
    <location>
        <begin position="294"/>
        <end position="349"/>
    </location>
</feature>
<dbReference type="GO" id="GO:0006952">
    <property type="term" value="P:defense response"/>
    <property type="evidence" value="ECO:0007669"/>
    <property type="project" value="InterPro"/>
</dbReference>
<dbReference type="InterPro" id="IPR000008">
    <property type="entry name" value="C2_dom"/>
</dbReference>
<protein>
    <recommendedName>
        <fullName evidence="3">C2 domain-containing protein</fullName>
    </recommendedName>
</protein>